<dbReference type="Proteomes" id="UP001238603">
    <property type="component" value="Unassembled WGS sequence"/>
</dbReference>
<keyword evidence="2" id="KW-1185">Reference proteome</keyword>
<comment type="caution">
    <text evidence="1">The sequence shown here is derived from an EMBL/GenBank/DDBJ whole genome shotgun (WGS) entry which is preliminary data.</text>
</comment>
<accession>A0ABT7LRC2</accession>
<gene>
    <name evidence="1" type="ORF">QRD43_20405</name>
</gene>
<dbReference type="EMBL" id="JASVDS010000008">
    <property type="protein sequence ID" value="MDL5034275.1"/>
    <property type="molecule type" value="Genomic_DNA"/>
</dbReference>
<name>A0ABT7LRC2_9BURK</name>
<protein>
    <submittedName>
        <fullName evidence="1">Uncharacterized protein</fullName>
    </submittedName>
</protein>
<reference evidence="1 2" key="1">
    <citation type="submission" date="2023-06" db="EMBL/GenBank/DDBJ databases">
        <title>Pelomonas sp. APW6 16S ribosomal RNA gene genome sequencing and assembly.</title>
        <authorList>
            <person name="Woo H."/>
        </authorList>
    </citation>
    <scope>NUCLEOTIDE SEQUENCE [LARGE SCALE GENOMIC DNA]</scope>
    <source>
        <strain evidence="1 2">APW6</strain>
    </source>
</reference>
<evidence type="ECO:0000313" key="1">
    <source>
        <dbReference type="EMBL" id="MDL5034275.1"/>
    </source>
</evidence>
<dbReference type="RefSeq" id="WP_285984351.1">
    <property type="nucleotide sequence ID" value="NZ_JASVDS010000008.1"/>
</dbReference>
<sequence>MPDTLHTLGHFRCTSCGHIAVGISRQTAEQLVEEANAFAAATGDKRRHETSRYLSCQGCSAPAAAFVAADPAEAAATAELAYLVVPDGAQAAD</sequence>
<proteinExistence type="predicted"/>
<evidence type="ECO:0000313" key="2">
    <source>
        <dbReference type="Proteomes" id="UP001238603"/>
    </source>
</evidence>
<organism evidence="1 2">
    <name type="scientific">Roseateles subflavus</name>
    <dbReference type="NCBI Taxonomy" id="3053353"/>
    <lineage>
        <taxon>Bacteria</taxon>
        <taxon>Pseudomonadati</taxon>
        <taxon>Pseudomonadota</taxon>
        <taxon>Betaproteobacteria</taxon>
        <taxon>Burkholderiales</taxon>
        <taxon>Sphaerotilaceae</taxon>
        <taxon>Roseateles</taxon>
    </lineage>
</organism>